<reference evidence="5 6" key="1">
    <citation type="submission" date="2019-07" db="EMBL/GenBank/DDBJ databases">
        <title>Whole genome shotgun sequence of Marinococcus halophilus NBRC 102359.</title>
        <authorList>
            <person name="Hosoyama A."/>
            <person name="Uohara A."/>
            <person name="Ohji S."/>
            <person name="Ichikawa N."/>
        </authorList>
    </citation>
    <scope>NUCLEOTIDE SEQUENCE [LARGE SCALE GENOMIC DNA]</scope>
    <source>
        <strain evidence="5 6">NBRC 102359</strain>
    </source>
</reference>
<dbReference type="STRING" id="1371.GCA_900166605_01189"/>
<dbReference type="GO" id="GO:0016810">
    <property type="term" value="F:hydrolase activity, acting on carbon-nitrogen (but not peptide) bonds"/>
    <property type="evidence" value="ECO:0007669"/>
    <property type="project" value="InterPro"/>
</dbReference>
<keyword evidence="5" id="KW-0378">Hydrolase</keyword>
<gene>
    <name evidence="5" type="ORF">MHA01_30130</name>
</gene>
<feature type="domain" description="NodB homology" evidence="4">
    <location>
        <begin position="273"/>
        <end position="327"/>
    </location>
</feature>
<dbReference type="InterPro" id="IPR011330">
    <property type="entry name" value="Glyco_hydro/deAcase_b/a-brl"/>
</dbReference>
<sequence length="413" mass="46889">MLAVLAVVYIQQGEERTSHSSSSDDTSSVSSEQQQILDTAAREAAQYDYDQAIQQLENAEGSEQTKTQEAIDSYRQKKEKLVSWDSDQPIPHLFFHSLIVDEERAFDGDGMSQGYRDNMVTVDEFQAILEDLYERDYVLVTMDDIAQLNADGTMTYQDLQLPPGKKPIVLSQDDLSYYEYMDGDGFADKLILDEQGDVTNTYIQADGETQQGSYDMVPLIDDFVQEHPDFSYHGHKGVVAVTGYNGVLGYRTSESEYGPESNQPNPDLEVDQEQAQQVAEAMKAEGWTFASHTWGHLNVQETSLAQLQTDTQRWKDEVAPLVGDTSAMIFAFGSDLSDWHPYHGAKYEWLRDQGYRYFANVDASTEAWKQLEPGYFRQARINVDGMRMREALQGQTDVLDPFFDVEDVYSDQR</sequence>
<dbReference type="Gene3D" id="3.20.20.370">
    <property type="entry name" value="Glycoside hydrolase/deacetylase"/>
    <property type="match status" value="1"/>
</dbReference>
<evidence type="ECO:0000313" key="5">
    <source>
        <dbReference type="EMBL" id="GEK60108.1"/>
    </source>
</evidence>
<dbReference type="PANTHER" id="PTHR34216:SF3">
    <property type="entry name" value="POLY-BETA-1,6-N-ACETYL-D-GLUCOSAMINE N-DEACETYLASE"/>
    <property type="match status" value="1"/>
</dbReference>
<proteinExistence type="predicted"/>
<organism evidence="5 6">
    <name type="scientific">Marinococcus halophilus</name>
    <dbReference type="NCBI Taxonomy" id="1371"/>
    <lineage>
        <taxon>Bacteria</taxon>
        <taxon>Bacillati</taxon>
        <taxon>Bacillota</taxon>
        <taxon>Bacilli</taxon>
        <taxon>Bacillales</taxon>
        <taxon>Bacillaceae</taxon>
        <taxon>Marinococcus</taxon>
    </lineage>
</organism>
<dbReference type="Pfam" id="PF01522">
    <property type="entry name" value="Polysacc_deac_1"/>
    <property type="match status" value="1"/>
</dbReference>
<name>A0A510Y9S9_MARHA</name>
<keyword evidence="2" id="KW-0732">Signal</keyword>
<dbReference type="InterPro" id="IPR051398">
    <property type="entry name" value="Polysacch_Deacetylase"/>
</dbReference>
<dbReference type="PANTHER" id="PTHR34216">
    <property type="match status" value="1"/>
</dbReference>
<evidence type="ECO:0000256" key="2">
    <source>
        <dbReference type="ARBA" id="ARBA00022729"/>
    </source>
</evidence>
<evidence type="ECO:0000259" key="4">
    <source>
        <dbReference type="Pfam" id="PF01522"/>
    </source>
</evidence>
<evidence type="ECO:0000256" key="3">
    <source>
        <dbReference type="SAM" id="MobiDB-lite"/>
    </source>
</evidence>
<feature type="compositionally biased region" description="Low complexity" evidence="3">
    <location>
        <begin position="19"/>
        <end position="31"/>
    </location>
</feature>
<evidence type="ECO:0000313" key="6">
    <source>
        <dbReference type="Proteomes" id="UP000321051"/>
    </source>
</evidence>
<dbReference type="SUPFAM" id="SSF88713">
    <property type="entry name" value="Glycoside hydrolase/deacetylase"/>
    <property type="match status" value="1"/>
</dbReference>
<dbReference type="InterPro" id="IPR002509">
    <property type="entry name" value="NODB_dom"/>
</dbReference>
<keyword evidence="6" id="KW-1185">Reference proteome</keyword>
<feature type="region of interest" description="Disordered" evidence="3">
    <location>
        <begin position="14"/>
        <end position="41"/>
    </location>
</feature>
<accession>A0A510Y9S9</accession>
<dbReference type="EMBL" id="BJUN01000029">
    <property type="protein sequence ID" value="GEK60108.1"/>
    <property type="molecule type" value="Genomic_DNA"/>
</dbReference>
<comment type="caution">
    <text evidence="5">The sequence shown here is derived from an EMBL/GenBank/DDBJ whole genome shotgun (WGS) entry which is preliminary data.</text>
</comment>
<dbReference type="GO" id="GO:0005576">
    <property type="term" value="C:extracellular region"/>
    <property type="evidence" value="ECO:0007669"/>
    <property type="project" value="UniProtKB-SubCell"/>
</dbReference>
<comment type="subcellular location">
    <subcellularLocation>
        <location evidence="1">Secreted</location>
    </subcellularLocation>
</comment>
<dbReference type="GO" id="GO:0005975">
    <property type="term" value="P:carbohydrate metabolic process"/>
    <property type="evidence" value="ECO:0007669"/>
    <property type="project" value="InterPro"/>
</dbReference>
<protein>
    <submittedName>
        <fullName evidence="5">Hydrolase</fullName>
    </submittedName>
</protein>
<dbReference type="Proteomes" id="UP000321051">
    <property type="component" value="Unassembled WGS sequence"/>
</dbReference>
<dbReference type="AlphaFoldDB" id="A0A510Y9S9"/>
<evidence type="ECO:0000256" key="1">
    <source>
        <dbReference type="ARBA" id="ARBA00004613"/>
    </source>
</evidence>